<dbReference type="InterPro" id="IPR017941">
    <property type="entry name" value="Rieske_2Fe-2S"/>
</dbReference>
<keyword evidence="2" id="KW-0479">Metal-binding</keyword>
<evidence type="ECO:0000256" key="1">
    <source>
        <dbReference type="ARBA" id="ARBA00022714"/>
    </source>
</evidence>
<keyword evidence="5" id="KW-0411">Iron-sulfur</keyword>
<dbReference type="PANTHER" id="PTHR21266">
    <property type="entry name" value="IRON-SULFUR DOMAIN CONTAINING PROTEIN"/>
    <property type="match status" value="1"/>
</dbReference>
<dbReference type="GO" id="GO:0051537">
    <property type="term" value="F:2 iron, 2 sulfur cluster binding"/>
    <property type="evidence" value="ECO:0007669"/>
    <property type="project" value="UniProtKB-KW"/>
</dbReference>
<dbReference type="Proteomes" id="UP000621454">
    <property type="component" value="Unassembled WGS sequence"/>
</dbReference>
<keyword evidence="9" id="KW-1185">Reference proteome</keyword>
<dbReference type="SUPFAM" id="SSF55961">
    <property type="entry name" value="Bet v1-like"/>
    <property type="match status" value="1"/>
</dbReference>
<dbReference type="Gene3D" id="3.90.380.10">
    <property type="entry name" value="Naphthalene 1,2-dioxygenase Alpha Subunit, Chain A, domain 1"/>
    <property type="match status" value="1"/>
</dbReference>
<keyword evidence="3" id="KW-0560">Oxidoreductase</keyword>
<feature type="domain" description="Rieske" evidence="7">
    <location>
        <begin position="26"/>
        <end position="127"/>
    </location>
</feature>
<dbReference type="EMBL" id="BMGC01000021">
    <property type="protein sequence ID" value="GGB38427.1"/>
    <property type="molecule type" value="Genomic_DNA"/>
</dbReference>
<evidence type="ECO:0000256" key="6">
    <source>
        <dbReference type="SAM" id="MobiDB-lite"/>
    </source>
</evidence>
<accession>A0A916TAV5</accession>
<keyword evidence="1" id="KW-0001">2Fe-2S</keyword>
<evidence type="ECO:0000259" key="7">
    <source>
        <dbReference type="PROSITE" id="PS51296"/>
    </source>
</evidence>
<dbReference type="InterPro" id="IPR050584">
    <property type="entry name" value="Cholesterol_7-desaturase"/>
</dbReference>
<keyword evidence="4" id="KW-0408">Iron</keyword>
<comment type="caution">
    <text evidence="8">The sequence shown here is derived from an EMBL/GenBank/DDBJ whole genome shotgun (WGS) entry which is preliminary data.</text>
</comment>
<dbReference type="RefSeq" id="WP_188587167.1">
    <property type="nucleotide sequence ID" value="NZ_BMGC01000021.1"/>
</dbReference>
<feature type="compositionally biased region" description="Polar residues" evidence="6">
    <location>
        <begin position="363"/>
        <end position="377"/>
    </location>
</feature>
<dbReference type="InterPro" id="IPR044043">
    <property type="entry name" value="VanA_C_cat"/>
</dbReference>
<evidence type="ECO:0000256" key="3">
    <source>
        <dbReference type="ARBA" id="ARBA00023002"/>
    </source>
</evidence>
<dbReference type="GO" id="GO:0016705">
    <property type="term" value="F:oxidoreductase activity, acting on paired donors, with incorporation or reduction of molecular oxygen"/>
    <property type="evidence" value="ECO:0007669"/>
    <property type="project" value="UniProtKB-ARBA"/>
</dbReference>
<protein>
    <submittedName>
        <fullName evidence="8">Vanillate monooxygenase</fullName>
    </submittedName>
</protein>
<dbReference type="InterPro" id="IPR036922">
    <property type="entry name" value="Rieske_2Fe-2S_sf"/>
</dbReference>
<dbReference type="PANTHER" id="PTHR21266:SF60">
    <property type="entry name" value="3-KETOSTEROID-9-ALPHA-MONOOXYGENASE, OXYGENASE COMPONENT"/>
    <property type="match status" value="1"/>
</dbReference>
<dbReference type="Gene3D" id="2.102.10.10">
    <property type="entry name" value="Rieske [2Fe-2S] iron-sulphur domain"/>
    <property type="match status" value="1"/>
</dbReference>
<evidence type="ECO:0000256" key="4">
    <source>
        <dbReference type="ARBA" id="ARBA00023004"/>
    </source>
</evidence>
<name>A0A916TAV5_9ACTN</name>
<proteinExistence type="predicted"/>
<evidence type="ECO:0000313" key="9">
    <source>
        <dbReference type="Proteomes" id="UP000621454"/>
    </source>
</evidence>
<dbReference type="GO" id="GO:0046872">
    <property type="term" value="F:metal ion binding"/>
    <property type="evidence" value="ECO:0007669"/>
    <property type="project" value="UniProtKB-KW"/>
</dbReference>
<sequence>MPANATPPDTATTRTPATPPWPVNQWYVAAYSSEVTHELFARTICGQPLVMYRASTGEVVALEDRCVHRRYPLSLSHLVDDTIVCGYHGFTYDKAGGCVAAPGQRRIPRTARVPAFRVVEQDSLIWLWVGDDDRADTALIPRAPWLDSEGYTTVRGMEPLKARYGLLIDNLMDLSHETYLHGGYIGTPEVAETPITTEVDEDNRVIYVSRHMADAACPPFYAESTGIQGRITRWQDIEYHPPCLYLLHSRIAPVGVEPPQDGPDDQAFHVEVVYAITPETEHSTHDFWMVARDFALGDEKVTDFLATNNRTVVLQDVTALDILEEVVESEKDGYQELSINIDTGGLAARRLLAKMIAEGQHPDTSSIADSAISTGTASARGDRLPTP</sequence>
<reference evidence="8" key="2">
    <citation type="submission" date="2020-09" db="EMBL/GenBank/DDBJ databases">
        <authorList>
            <person name="Sun Q."/>
            <person name="Zhou Y."/>
        </authorList>
    </citation>
    <scope>NUCLEOTIDE SEQUENCE</scope>
    <source>
        <strain evidence="8">CGMCC 1.12827</strain>
    </source>
</reference>
<dbReference type="AlphaFoldDB" id="A0A916TAV5"/>
<feature type="region of interest" description="Disordered" evidence="6">
    <location>
        <begin position="363"/>
        <end position="387"/>
    </location>
</feature>
<dbReference type="GO" id="GO:0004497">
    <property type="term" value="F:monooxygenase activity"/>
    <property type="evidence" value="ECO:0007669"/>
    <property type="project" value="UniProtKB-KW"/>
</dbReference>
<evidence type="ECO:0000256" key="5">
    <source>
        <dbReference type="ARBA" id="ARBA00023014"/>
    </source>
</evidence>
<evidence type="ECO:0000313" key="8">
    <source>
        <dbReference type="EMBL" id="GGB38427.1"/>
    </source>
</evidence>
<gene>
    <name evidence="8" type="ORF">GCM10011489_27630</name>
</gene>
<dbReference type="Pfam" id="PF19112">
    <property type="entry name" value="VanA_C"/>
    <property type="match status" value="1"/>
</dbReference>
<evidence type="ECO:0000256" key="2">
    <source>
        <dbReference type="ARBA" id="ARBA00022723"/>
    </source>
</evidence>
<dbReference type="SUPFAM" id="SSF50022">
    <property type="entry name" value="ISP domain"/>
    <property type="match status" value="1"/>
</dbReference>
<dbReference type="Pfam" id="PF00355">
    <property type="entry name" value="Rieske"/>
    <property type="match status" value="1"/>
</dbReference>
<organism evidence="8 9">
    <name type="scientific">Gordonia jinhuaensis</name>
    <dbReference type="NCBI Taxonomy" id="1517702"/>
    <lineage>
        <taxon>Bacteria</taxon>
        <taxon>Bacillati</taxon>
        <taxon>Actinomycetota</taxon>
        <taxon>Actinomycetes</taxon>
        <taxon>Mycobacteriales</taxon>
        <taxon>Gordoniaceae</taxon>
        <taxon>Gordonia</taxon>
    </lineage>
</organism>
<dbReference type="PROSITE" id="PS51296">
    <property type="entry name" value="RIESKE"/>
    <property type="match status" value="1"/>
</dbReference>
<reference evidence="8" key="1">
    <citation type="journal article" date="2014" name="Int. J. Syst. Evol. Microbiol.">
        <title>Complete genome sequence of Corynebacterium casei LMG S-19264T (=DSM 44701T), isolated from a smear-ripened cheese.</title>
        <authorList>
            <consortium name="US DOE Joint Genome Institute (JGI-PGF)"/>
            <person name="Walter F."/>
            <person name="Albersmeier A."/>
            <person name="Kalinowski J."/>
            <person name="Ruckert C."/>
        </authorList>
    </citation>
    <scope>NUCLEOTIDE SEQUENCE</scope>
    <source>
        <strain evidence="8">CGMCC 1.12827</strain>
    </source>
</reference>
<keyword evidence="8" id="KW-0503">Monooxygenase</keyword>